<dbReference type="Gene3D" id="3.40.30.50">
    <property type="entry name" value="Sep15/SelM thioredoxin-like domain, active-site redox motif"/>
    <property type="match status" value="1"/>
</dbReference>
<dbReference type="InterPro" id="IPR014912">
    <property type="entry name" value="Sep15_SelM_dom"/>
</dbReference>
<comment type="subcellular location">
    <subcellularLocation>
        <location evidence="1">Endoplasmic reticulum lumen</location>
    </subcellularLocation>
</comment>
<organism evidence="8 9">
    <name type="scientific">Sinanodonta woodiana</name>
    <name type="common">Chinese pond mussel</name>
    <name type="synonym">Anodonta woodiana</name>
    <dbReference type="NCBI Taxonomy" id="1069815"/>
    <lineage>
        <taxon>Eukaryota</taxon>
        <taxon>Metazoa</taxon>
        <taxon>Spiralia</taxon>
        <taxon>Lophotrochozoa</taxon>
        <taxon>Mollusca</taxon>
        <taxon>Bivalvia</taxon>
        <taxon>Autobranchia</taxon>
        <taxon>Heteroconchia</taxon>
        <taxon>Palaeoheterodonta</taxon>
        <taxon>Unionida</taxon>
        <taxon>Unionoidea</taxon>
        <taxon>Unionidae</taxon>
        <taxon>Unioninae</taxon>
        <taxon>Sinanodonta</taxon>
    </lineage>
</organism>
<dbReference type="Proteomes" id="UP001634394">
    <property type="component" value="Unassembled WGS sequence"/>
</dbReference>
<accession>A0ABD3WFC3</accession>
<keyword evidence="9" id="KW-1185">Reference proteome</keyword>
<sequence>MKLNTSGYNIGHLNVQTFVKSDRPNQFPGLTIKYIQGKDPTVHLMDDDRNIVETLGIEKWNTDSIEAFFHERVKK</sequence>
<evidence type="ECO:0000256" key="2">
    <source>
        <dbReference type="ARBA" id="ARBA00005742"/>
    </source>
</evidence>
<dbReference type="SUPFAM" id="SSF52833">
    <property type="entry name" value="Thioredoxin-like"/>
    <property type="match status" value="1"/>
</dbReference>
<dbReference type="Pfam" id="PF08806">
    <property type="entry name" value="Sep15_SelM"/>
    <property type="match status" value="1"/>
</dbReference>
<evidence type="ECO:0000256" key="6">
    <source>
        <dbReference type="ARBA" id="ARBA00040775"/>
    </source>
</evidence>
<evidence type="ECO:0000256" key="4">
    <source>
        <dbReference type="ARBA" id="ARBA00022824"/>
    </source>
</evidence>
<name>A0ABD3WFC3_SINWO</name>
<evidence type="ECO:0000259" key="7">
    <source>
        <dbReference type="Pfam" id="PF08806"/>
    </source>
</evidence>
<dbReference type="InterPro" id="IPR036249">
    <property type="entry name" value="Thioredoxin-like_sf"/>
</dbReference>
<evidence type="ECO:0000313" key="9">
    <source>
        <dbReference type="Proteomes" id="UP001634394"/>
    </source>
</evidence>
<feature type="domain" description="Selenoprotein F/M" evidence="7">
    <location>
        <begin position="14"/>
        <end position="73"/>
    </location>
</feature>
<protein>
    <recommendedName>
        <fullName evidence="6">Selenoprotein F</fullName>
    </recommendedName>
</protein>
<gene>
    <name evidence="8" type="ORF">ACJMK2_040158</name>
</gene>
<comment type="similarity">
    <text evidence="2">Belongs to the selenoprotein M/F family.</text>
</comment>
<comment type="caution">
    <text evidence="8">The sequence shown here is derived from an EMBL/GenBank/DDBJ whole genome shotgun (WGS) entry which is preliminary data.</text>
</comment>
<evidence type="ECO:0000256" key="5">
    <source>
        <dbReference type="ARBA" id="ARBA00022933"/>
    </source>
</evidence>
<dbReference type="AlphaFoldDB" id="A0ABD3WFC3"/>
<evidence type="ECO:0000256" key="1">
    <source>
        <dbReference type="ARBA" id="ARBA00004319"/>
    </source>
</evidence>
<dbReference type="PANTHER" id="PTHR13077:SF6">
    <property type="entry name" value="SELENOPROTEIN F"/>
    <property type="match status" value="1"/>
</dbReference>
<reference evidence="8 9" key="1">
    <citation type="submission" date="2024-11" db="EMBL/GenBank/DDBJ databases">
        <title>Chromosome-level genome assembly of the freshwater bivalve Anodonta woodiana.</title>
        <authorList>
            <person name="Chen X."/>
        </authorList>
    </citation>
    <scope>NUCLEOTIDE SEQUENCE [LARGE SCALE GENOMIC DNA]</scope>
    <source>
        <strain evidence="8">MN2024</strain>
        <tissue evidence="8">Gills</tissue>
    </source>
</reference>
<evidence type="ECO:0000256" key="3">
    <source>
        <dbReference type="ARBA" id="ARBA00022729"/>
    </source>
</evidence>
<dbReference type="GO" id="GO:0005788">
    <property type="term" value="C:endoplasmic reticulum lumen"/>
    <property type="evidence" value="ECO:0007669"/>
    <property type="project" value="UniProtKB-SubCell"/>
</dbReference>
<dbReference type="EMBL" id="JBJQND010000007">
    <property type="protein sequence ID" value="KAL3872220.1"/>
    <property type="molecule type" value="Genomic_DNA"/>
</dbReference>
<keyword evidence="3" id="KW-0732">Signal</keyword>
<keyword evidence="4" id="KW-0256">Endoplasmic reticulum</keyword>
<proteinExistence type="inferred from homology"/>
<evidence type="ECO:0000313" key="8">
    <source>
        <dbReference type="EMBL" id="KAL3872220.1"/>
    </source>
</evidence>
<keyword evidence="5" id="KW-0712">Selenocysteine</keyword>
<dbReference type="PANTHER" id="PTHR13077">
    <property type="entry name" value="SELENOPROTEIN F"/>
    <property type="match status" value="1"/>
</dbReference>
<dbReference type="InterPro" id="IPR039992">
    <property type="entry name" value="Sep15_SelM"/>
</dbReference>
<dbReference type="InterPro" id="IPR038219">
    <property type="entry name" value="Sep15/SelM_sf"/>
</dbReference>